<evidence type="ECO:0000313" key="3">
    <source>
        <dbReference type="EMBL" id="KHL24122.1"/>
    </source>
</evidence>
<dbReference type="Gene3D" id="2.40.50.90">
    <property type="match status" value="1"/>
</dbReference>
<proteinExistence type="predicted"/>
<reference evidence="3 4" key="1">
    <citation type="submission" date="2014-11" db="EMBL/GenBank/DDBJ databases">
        <title>Draft genome sequence of Kirrobacter mercurialis.</title>
        <authorList>
            <person name="Coil D.A."/>
            <person name="Eisen J.A."/>
        </authorList>
    </citation>
    <scope>NUCLEOTIDE SEQUENCE [LARGE SCALE GENOMIC DNA]</scope>
    <source>
        <strain evidence="3 4">Coronado</strain>
    </source>
</reference>
<comment type="caution">
    <text evidence="3">The sequence shown here is derived from an EMBL/GenBank/DDBJ whole genome shotgun (WGS) entry which is preliminary data.</text>
</comment>
<feature type="chain" id="PRO_5002067745" description="TNase-like domain-containing protein" evidence="1">
    <location>
        <begin position="19"/>
        <end position="149"/>
    </location>
</feature>
<dbReference type="Pfam" id="PF00565">
    <property type="entry name" value="SNase"/>
    <property type="match status" value="1"/>
</dbReference>
<dbReference type="STRING" id="1572751.PK98_15680"/>
<dbReference type="InterPro" id="IPR035437">
    <property type="entry name" value="SNase_OB-fold_sf"/>
</dbReference>
<feature type="domain" description="TNase-like" evidence="2">
    <location>
        <begin position="49"/>
        <end position="138"/>
    </location>
</feature>
<organism evidence="3 4">
    <name type="scientific">Croceibacterium mercuriale</name>
    <dbReference type="NCBI Taxonomy" id="1572751"/>
    <lineage>
        <taxon>Bacteria</taxon>
        <taxon>Pseudomonadati</taxon>
        <taxon>Pseudomonadota</taxon>
        <taxon>Alphaproteobacteria</taxon>
        <taxon>Sphingomonadales</taxon>
        <taxon>Erythrobacteraceae</taxon>
        <taxon>Croceibacterium</taxon>
    </lineage>
</organism>
<evidence type="ECO:0000256" key="1">
    <source>
        <dbReference type="SAM" id="SignalP"/>
    </source>
</evidence>
<keyword evidence="4" id="KW-1185">Reference proteome</keyword>
<keyword evidence="1" id="KW-0732">Signal</keyword>
<accession>A0A0B2BWC2</accession>
<dbReference type="SUPFAM" id="SSF50199">
    <property type="entry name" value="Staphylococcal nuclease"/>
    <property type="match status" value="1"/>
</dbReference>
<dbReference type="OrthoDB" id="7469880at2"/>
<evidence type="ECO:0000313" key="4">
    <source>
        <dbReference type="Proteomes" id="UP000030988"/>
    </source>
</evidence>
<dbReference type="PROSITE" id="PS50830">
    <property type="entry name" value="TNASE_3"/>
    <property type="match status" value="1"/>
</dbReference>
<evidence type="ECO:0000259" key="2">
    <source>
        <dbReference type="PROSITE" id="PS50830"/>
    </source>
</evidence>
<dbReference type="Proteomes" id="UP000030988">
    <property type="component" value="Unassembled WGS sequence"/>
</dbReference>
<dbReference type="RefSeq" id="WP_039098011.1">
    <property type="nucleotide sequence ID" value="NZ_JTDN01000005.1"/>
</dbReference>
<dbReference type="EMBL" id="JTDN01000005">
    <property type="protein sequence ID" value="KHL24122.1"/>
    <property type="molecule type" value="Genomic_DNA"/>
</dbReference>
<feature type="signal peptide" evidence="1">
    <location>
        <begin position="1"/>
        <end position="18"/>
    </location>
</feature>
<dbReference type="AlphaFoldDB" id="A0A0B2BWC2"/>
<dbReference type="InterPro" id="IPR016071">
    <property type="entry name" value="Staphylococal_nuclease_OB-fold"/>
</dbReference>
<protein>
    <recommendedName>
        <fullName evidence="2">TNase-like domain-containing protein</fullName>
    </recommendedName>
</protein>
<sequence length="149" mass="16868">MPSITKTTLLLAAAIVGAVTLFTMQTPSNEGETVTARFELCRRERHTCVVDGDTFWLNGEKYRIADIDTPEISRPDCARERQLGHQAKERMLELLNAGPFELQAFEDRDADRYGRLLRVVVRDGKSLGDQLVSEGLARTWTGRREPWCS</sequence>
<gene>
    <name evidence="3" type="ORF">PK98_15680</name>
</gene>
<name>A0A0B2BWC2_9SPHN</name>